<gene>
    <name evidence="2" type="ORF">GCM10007096_15640</name>
</gene>
<dbReference type="InterPro" id="IPR051599">
    <property type="entry name" value="Cell_Envelope_Assoc"/>
</dbReference>
<reference evidence="2" key="1">
    <citation type="journal article" date="2014" name="Int. J. Syst. Evol. Microbiol.">
        <title>Complete genome sequence of Corynebacterium casei LMG S-19264T (=DSM 44701T), isolated from a smear-ripened cheese.</title>
        <authorList>
            <consortium name="US DOE Joint Genome Institute (JGI-PGF)"/>
            <person name="Walter F."/>
            <person name="Albersmeier A."/>
            <person name="Kalinowski J."/>
            <person name="Ruckert C."/>
        </authorList>
    </citation>
    <scope>NUCLEOTIDE SEQUENCE</scope>
    <source>
        <strain evidence="2">CGMCC 1.12777</strain>
    </source>
</reference>
<dbReference type="CDD" id="cd06259">
    <property type="entry name" value="YdcF-like"/>
    <property type="match status" value="1"/>
</dbReference>
<evidence type="ECO:0000259" key="1">
    <source>
        <dbReference type="Pfam" id="PF02698"/>
    </source>
</evidence>
<keyword evidence="3" id="KW-1185">Reference proteome</keyword>
<name>A0A8J3EL81_9BACL</name>
<dbReference type="Gene3D" id="3.40.50.620">
    <property type="entry name" value="HUPs"/>
    <property type="match status" value="1"/>
</dbReference>
<accession>A0A8J3EL81</accession>
<reference evidence="2" key="2">
    <citation type="submission" date="2020-09" db="EMBL/GenBank/DDBJ databases">
        <authorList>
            <person name="Sun Q."/>
            <person name="Zhou Y."/>
        </authorList>
    </citation>
    <scope>NUCLEOTIDE SEQUENCE</scope>
    <source>
        <strain evidence="2">CGMCC 1.12777</strain>
    </source>
</reference>
<dbReference type="InterPro" id="IPR014729">
    <property type="entry name" value="Rossmann-like_a/b/a_fold"/>
</dbReference>
<protein>
    <recommendedName>
        <fullName evidence="1">DUF218 domain-containing protein</fullName>
    </recommendedName>
</protein>
<dbReference type="GO" id="GO:0005886">
    <property type="term" value="C:plasma membrane"/>
    <property type="evidence" value="ECO:0007669"/>
    <property type="project" value="TreeGrafter"/>
</dbReference>
<evidence type="ECO:0000313" key="3">
    <source>
        <dbReference type="Proteomes" id="UP000656813"/>
    </source>
</evidence>
<dbReference type="GO" id="GO:0043164">
    <property type="term" value="P:Gram-negative-bacterium-type cell wall biogenesis"/>
    <property type="evidence" value="ECO:0007669"/>
    <property type="project" value="TreeGrafter"/>
</dbReference>
<feature type="domain" description="DUF218" evidence="1">
    <location>
        <begin position="29"/>
        <end position="175"/>
    </location>
</feature>
<dbReference type="Proteomes" id="UP000656813">
    <property type="component" value="Unassembled WGS sequence"/>
</dbReference>
<sequence>MIPLILLLLFCLFEAGRYLAVSERPRNADVIIVLGGGDGERALEASKLYKKGYAPYVMLSNGGLRNHPSTVEAEKEMGWLKEDGVPESAIIPELQAQSTYGNAVYSKRMMKKHHFKSAIVVSSSFHMRRSHYIFEKVYAGSGIKLIYHAAPTSYYNPDWWWTTKLGWQFTINEYIKLVGYVVIYGLV</sequence>
<dbReference type="PANTHER" id="PTHR30336:SF4">
    <property type="entry name" value="ENVELOPE BIOGENESIS FACTOR ELYC"/>
    <property type="match status" value="1"/>
</dbReference>
<dbReference type="EMBL" id="BMFV01000009">
    <property type="protein sequence ID" value="GGH79953.1"/>
    <property type="molecule type" value="Genomic_DNA"/>
</dbReference>
<evidence type="ECO:0000313" key="2">
    <source>
        <dbReference type="EMBL" id="GGH79953.1"/>
    </source>
</evidence>
<dbReference type="GO" id="GO:0000270">
    <property type="term" value="P:peptidoglycan metabolic process"/>
    <property type="evidence" value="ECO:0007669"/>
    <property type="project" value="TreeGrafter"/>
</dbReference>
<dbReference type="AlphaFoldDB" id="A0A8J3EL81"/>
<proteinExistence type="predicted"/>
<dbReference type="PANTHER" id="PTHR30336">
    <property type="entry name" value="INNER MEMBRANE PROTEIN, PROBABLE PERMEASE"/>
    <property type="match status" value="1"/>
</dbReference>
<comment type="caution">
    <text evidence="2">The sequence shown here is derived from an EMBL/GenBank/DDBJ whole genome shotgun (WGS) entry which is preliminary data.</text>
</comment>
<organism evidence="2 3">
    <name type="scientific">Pullulanibacillus pueri</name>
    <dbReference type="NCBI Taxonomy" id="1437324"/>
    <lineage>
        <taxon>Bacteria</taxon>
        <taxon>Bacillati</taxon>
        <taxon>Bacillota</taxon>
        <taxon>Bacilli</taxon>
        <taxon>Bacillales</taxon>
        <taxon>Sporolactobacillaceae</taxon>
        <taxon>Pullulanibacillus</taxon>
    </lineage>
</organism>
<dbReference type="InterPro" id="IPR003848">
    <property type="entry name" value="DUF218"/>
</dbReference>
<dbReference type="Pfam" id="PF02698">
    <property type="entry name" value="DUF218"/>
    <property type="match status" value="1"/>
</dbReference>